<dbReference type="InterPro" id="IPR002912">
    <property type="entry name" value="ACT_dom"/>
</dbReference>
<dbReference type="InterPro" id="IPR019811">
    <property type="entry name" value="HDH_CS"/>
</dbReference>
<keyword evidence="20" id="KW-1185">Reference proteome</keyword>
<dbReference type="CDD" id="cd04881">
    <property type="entry name" value="ACT_HSDH-Hom"/>
    <property type="match status" value="1"/>
</dbReference>
<name>A0A5S5ATA4_9FIRM</name>
<evidence type="ECO:0000256" key="13">
    <source>
        <dbReference type="ARBA" id="ARBA00048841"/>
    </source>
</evidence>
<dbReference type="NCBIfam" id="NF004976">
    <property type="entry name" value="PRK06349.1"/>
    <property type="match status" value="1"/>
</dbReference>
<dbReference type="AlphaFoldDB" id="A0A5S5ATA4"/>
<keyword evidence="11" id="KW-0915">Sodium</keyword>
<dbReference type="SUPFAM" id="SSF55021">
    <property type="entry name" value="ACT-like"/>
    <property type="match status" value="1"/>
</dbReference>
<dbReference type="GO" id="GO:0009088">
    <property type="term" value="P:threonine biosynthetic process"/>
    <property type="evidence" value="ECO:0007669"/>
    <property type="project" value="UniProtKB-UniPathway"/>
</dbReference>
<dbReference type="GO" id="GO:0050661">
    <property type="term" value="F:NADP binding"/>
    <property type="evidence" value="ECO:0007669"/>
    <property type="project" value="InterPro"/>
</dbReference>
<dbReference type="Pfam" id="PF00742">
    <property type="entry name" value="Homoserine_dh"/>
    <property type="match status" value="1"/>
</dbReference>
<evidence type="ECO:0000256" key="11">
    <source>
        <dbReference type="ARBA" id="ARBA00023053"/>
    </source>
</evidence>
<dbReference type="OrthoDB" id="9808167at2"/>
<gene>
    <name evidence="19" type="ORF">LZ11_01235</name>
</gene>
<dbReference type="UniPathway" id="UPA00051">
    <property type="reaction ID" value="UER00465"/>
</dbReference>
<evidence type="ECO:0000313" key="20">
    <source>
        <dbReference type="Proteomes" id="UP000322294"/>
    </source>
</evidence>
<dbReference type="InterPro" id="IPR045865">
    <property type="entry name" value="ACT-like_dom_sf"/>
</dbReference>
<dbReference type="EC" id="1.1.1.3" evidence="5 16"/>
<evidence type="ECO:0000256" key="4">
    <source>
        <dbReference type="ARBA" id="ARBA00006753"/>
    </source>
</evidence>
<dbReference type="PANTHER" id="PTHR43331:SF1">
    <property type="entry name" value="HOMOSERINE DEHYDROGENASE"/>
    <property type="match status" value="1"/>
</dbReference>
<reference evidence="19 20" key="1">
    <citation type="submission" date="2019-07" db="EMBL/GenBank/DDBJ databases">
        <title>Genomic Encyclopedia of Type Strains, Phase I: the one thousand microbial genomes (KMG-I) project.</title>
        <authorList>
            <person name="Kyrpides N."/>
        </authorList>
    </citation>
    <scope>NUCLEOTIDE SEQUENCE [LARGE SCALE GENOMIC DNA]</scope>
    <source>
        <strain evidence="19 20">DSM 16647</strain>
    </source>
</reference>
<evidence type="ECO:0000256" key="16">
    <source>
        <dbReference type="RuleBase" id="RU000579"/>
    </source>
</evidence>
<dbReference type="Gene3D" id="3.30.360.10">
    <property type="entry name" value="Dihydrodipicolinate Reductase, domain 2"/>
    <property type="match status" value="1"/>
</dbReference>
<evidence type="ECO:0000256" key="6">
    <source>
        <dbReference type="ARBA" id="ARBA00013376"/>
    </source>
</evidence>
<dbReference type="InterPro" id="IPR001342">
    <property type="entry name" value="HDH_cat"/>
</dbReference>
<evidence type="ECO:0000256" key="9">
    <source>
        <dbReference type="ARBA" id="ARBA00022857"/>
    </source>
</evidence>
<dbReference type="Pfam" id="PF03447">
    <property type="entry name" value="NAD_binding_3"/>
    <property type="match status" value="1"/>
</dbReference>
<keyword evidence="10 16" id="KW-0560">Oxidoreductase</keyword>
<dbReference type="SUPFAM" id="SSF51735">
    <property type="entry name" value="NAD(P)-binding Rossmann-fold domains"/>
    <property type="match status" value="1"/>
</dbReference>
<sequence>MENIGILGLGTVGTGVVELLESNGDLIAQKLGRQINVKKILVRDLSRARTPLARGKITARAEDILEDEEIKIVVELMGGEEPALSFIMRALENKKHVVTANKEVISKYGGQLLEMAGRVGVNLLFEASVGGGIPIIRPMKQCLAANNIYKISAILNGTTNYILTQMEETNKDFEEALREAQIHGYAESDPSADIKGLDAARKLAILSSIAFNTRVTPDKIYTQGIDGIELSDIKYARELGYTIKLVATGRRLGRSVELLVSPVMLRYDHPLSSVRDVFNAVLLEGDAVGRVMFYGRGAGKMPTASAVIADIMDAVRNDSGGRMYCTCYNELDVLDRGAAVSRFYIRLKAQDRPGVLAEISGALGKNNISLSMVIQKDVKNRVAEIVLVTYEVPLKDLERALDEIKEYDQVVEIANVIRVEEGVI</sequence>
<dbReference type="PROSITE" id="PS51671">
    <property type="entry name" value="ACT"/>
    <property type="match status" value="1"/>
</dbReference>
<dbReference type="SUPFAM" id="SSF55347">
    <property type="entry name" value="Glyceraldehyde-3-phosphate dehydrogenase-like, C-terminal domain"/>
    <property type="match status" value="1"/>
</dbReference>
<keyword evidence="7 16" id="KW-0028">Amino-acid biosynthesis</keyword>
<evidence type="ECO:0000256" key="1">
    <source>
        <dbReference type="ARBA" id="ARBA00001920"/>
    </source>
</evidence>
<evidence type="ECO:0000256" key="5">
    <source>
        <dbReference type="ARBA" id="ARBA00013213"/>
    </source>
</evidence>
<keyword evidence="8 16" id="KW-0791">Threonine biosynthesis</keyword>
<keyword evidence="9 15" id="KW-0521">NADP</keyword>
<evidence type="ECO:0000256" key="3">
    <source>
        <dbReference type="ARBA" id="ARBA00005062"/>
    </source>
</evidence>
<comment type="catalytic activity">
    <reaction evidence="13">
        <text>L-homoserine + NADP(+) = L-aspartate 4-semialdehyde + NADPH + H(+)</text>
        <dbReference type="Rhea" id="RHEA:15761"/>
        <dbReference type="ChEBI" id="CHEBI:15378"/>
        <dbReference type="ChEBI" id="CHEBI:57476"/>
        <dbReference type="ChEBI" id="CHEBI:57783"/>
        <dbReference type="ChEBI" id="CHEBI:58349"/>
        <dbReference type="ChEBI" id="CHEBI:537519"/>
        <dbReference type="EC" id="1.1.1.3"/>
    </reaction>
    <physiologicalReaction direction="right-to-left" evidence="13">
        <dbReference type="Rhea" id="RHEA:15763"/>
    </physiologicalReaction>
</comment>
<organism evidence="19 20">
    <name type="scientific">Thermosediminibacter litoriperuensis</name>
    <dbReference type="NCBI Taxonomy" id="291989"/>
    <lineage>
        <taxon>Bacteria</taxon>
        <taxon>Bacillati</taxon>
        <taxon>Bacillota</taxon>
        <taxon>Clostridia</taxon>
        <taxon>Thermosediminibacterales</taxon>
        <taxon>Thermosediminibacteraceae</taxon>
        <taxon>Thermosediminibacter</taxon>
    </lineage>
</organism>
<dbReference type="PIRSF" id="PIRSF000098">
    <property type="entry name" value="Homoser_dehydrog"/>
    <property type="match status" value="1"/>
</dbReference>
<evidence type="ECO:0000256" key="14">
    <source>
        <dbReference type="PIRSR" id="PIRSR000098-1"/>
    </source>
</evidence>
<comment type="pathway">
    <text evidence="2 16">Amino-acid biosynthesis; L-threonine biosynthesis; L-threonine from L-aspartate: step 3/5.</text>
</comment>
<evidence type="ECO:0000256" key="7">
    <source>
        <dbReference type="ARBA" id="ARBA00022605"/>
    </source>
</evidence>
<comment type="similarity">
    <text evidence="4 17">Belongs to the homoserine dehydrogenase family.</text>
</comment>
<dbReference type="EMBL" id="VNHO01000011">
    <property type="protein sequence ID" value="TYP54912.1"/>
    <property type="molecule type" value="Genomic_DNA"/>
</dbReference>
<evidence type="ECO:0000256" key="17">
    <source>
        <dbReference type="RuleBase" id="RU004171"/>
    </source>
</evidence>
<dbReference type="InterPro" id="IPR016204">
    <property type="entry name" value="HDH"/>
</dbReference>
<feature type="active site" description="Proton donor" evidence="14">
    <location>
        <position position="202"/>
    </location>
</feature>
<feature type="binding site" evidence="15">
    <location>
        <position position="187"/>
    </location>
    <ligand>
        <name>L-homoserine</name>
        <dbReference type="ChEBI" id="CHEBI:57476"/>
    </ligand>
</feature>
<accession>A0A5S5ATA4</accession>
<evidence type="ECO:0000256" key="8">
    <source>
        <dbReference type="ARBA" id="ARBA00022697"/>
    </source>
</evidence>
<dbReference type="FunFam" id="3.30.360.10:FF:000005">
    <property type="entry name" value="Homoserine dehydrogenase"/>
    <property type="match status" value="1"/>
</dbReference>
<dbReference type="RefSeq" id="WP_148867001.1">
    <property type="nucleotide sequence ID" value="NZ_VNHO01000011.1"/>
</dbReference>
<dbReference type="Gene3D" id="3.30.70.260">
    <property type="match status" value="1"/>
</dbReference>
<dbReference type="PROSITE" id="PS01042">
    <property type="entry name" value="HOMOSER_DHGENASE"/>
    <property type="match status" value="1"/>
</dbReference>
<dbReference type="InterPro" id="IPR005106">
    <property type="entry name" value="Asp/hSer_DH_NAD-bd"/>
</dbReference>
<dbReference type="GO" id="GO:0009086">
    <property type="term" value="P:methionine biosynthetic process"/>
    <property type="evidence" value="ECO:0007669"/>
    <property type="project" value="UniProtKB-KW"/>
</dbReference>
<dbReference type="PANTHER" id="PTHR43331">
    <property type="entry name" value="HOMOSERINE DEHYDROGENASE"/>
    <property type="match status" value="1"/>
</dbReference>
<protein>
    <recommendedName>
        <fullName evidence="6 16">Homoserine dehydrogenase</fullName>
        <ecNumber evidence="5 16">1.1.1.3</ecNumber>
    </recommendedName>
</protein>
<evidence type="ECO:0000256" key="12">
    <source>
        <dbReference type="ARBA" id="ARBA00023167"/>
    </source>
</evidence>
<evidence type="ECO:0000256" key="2">
    <source>
        <dbReference type="ARBA" id="ARBA00005056"/>
    </source>
</evidence>
<dbReference type="Pfam" id="PF01842">
    <property type="entry name" value="ACT"/>
    <property type="match status" value="1"/>
</dbReference>
<dbReference type="UniPathway" id="UPA00050">
    <property type="reaction ID" value="UER00063"/>
</dbReference>
<evidence type="ECO:0000259" key="18">
    <source>
        <dbReference type="PROSITE" id="PS51671"/>
    </source>
</evidence>
<feature type="binding site" evidence="15">
    <location>
        <begin position="7"/>
        <end position="14"/>
    </location>
    <ligand>
        <name>NADP(+)</name>
        <dbReference type="ChEBI" id="CHEBI:58349"/>
    </ligand>
</feature>
<comment type="pathway">
    <text evidence="3 16">Amino-acid biosynthesis; L-methionine biosynthesis via de novo pathway; L-homoserine from L-aspartate: step 3/3.</text>
</comment>
<evidence type="ECO:0000256" key="10">
    <source>
        <dbReference type="ARBA" id="ARBA00023002"/>
    </source>
</evidence>
<feature type="domain" description="ACT" evidence="18">
    <location>
        <begin position="344"/>
        <end position="418"/>
    </location>
</feature>
<dbReference type="Proteomes" id="UP000322294">
    <property type="component" value="Unassembled WGS sequence"/>
</dbReference>
<proteinExistence type="inferred from homology"/>
<dbReference type="Gene3D" id="3.40.50.720">
    <property type="entry name" value="NAD(P)-binding Rossmann-like Domain"/>
    <property type="match status" value="1"/>
</dbReference>
<feature type="binding site" evidence="15">
    <location>
        <position position="102"/>
    </location>
    <ligand>
        <name>NADPH</name>
        <dbReference type="ChEBI" id="CHEBI:57783"/>
    </ligand>
</feature>
<evidence type="ECO:0000256" key="15">
    <source>
        <dbReference type="PIRSR" id="PIRSR000098-2"/>
    </source>
</evidence>
<comment type="caution">
    <text evidence="19">The sequence shown here is derived from an EMBL/GenBank/DDBJ whole genome shotgun (WGS) entry which is preliminary data.</text>
</comment>
<dbReference type="InterPro" id="IPR036291">
    <property type="entry name" value="NAD(P)-bd_dom_sf"/>
</dbReference>
<evidence type="ECO:0000313" key="19">
    <source>
        <dbReference type="EMBL" id="TYP54912.1"/>
    </source>
</evidence>
<dbReference type="GO" id="GO:0004412">
    <property type="term" value="F:homoserine dehydrogenase activity"/>
    <property type="evidence" value="ECO:0007669"/>
    <property type="project" value="UniProtKB-EC"/>
</dbReference>
<keyword evidence="12 16" id="KW-0486">Methionine biosynthesis</keyword>
<comment type="cofactor">
    <cofactor evidence="1">
        <name>a metal cation</name>
        <dbReference type="ChEBI" id="CHEBI:25213"/>
    </cofactor>
</comment>